<protein>
    <recommendedName>
        <fullName evidence="7">TRAP transporter large permease protein</fullName>
    </recommendedName>
</protein>
<dbReference type="GO" id="GO:0022857">
    <property type="term" value="F:transmembrane transporter activity"/>
    <property type="evidence" value="ECO:0007669"/>
    <property type="project" value="UniProtKB-UniRule"/>
</dbReference>
<dbReference type="RefSeq" id="WP_269332953.1">
    <property type="nucleotide sequence ID" value="NZ_JAMZFT010000002.1"/>
</dbReference>
<feature type="transmembrane region" description="Helical" evidence="7">
    <location>
        <begin position="375"/>
        <end position="393"/>
    </location>
</feature>
<feature type="transmembrane region" description="Helical" evidence="7">
    <location>
        <begin position="405"/>
        <end position="426"/>
    </location>
</feature>
<feature type="transmembrane region" description="Helical" evidence="7">
    <location>
        <begin position="6"/>
        <end position="24"/>
    </location>
</feature>
<dbReference type="PIRSF" id="PIRSF006066">
    <property type="entry name" value="HI0050"/>
    <property type="match status" value="1"/>
</dbReference>
<evidence type="ECO:0000256" key="1">
    <source>
        <dbReference type="ARBA" id="ARBA00004429"/>
    </source>
</evidence>
<proteinExistence type="inferred from homology"/>
<dbReference type="AlphaFoldDB" id="A0A9J6PKC6"/>
<dbReference type="Proteomes" id="UP001055804">
    <property type="component" value="Unassembled WGS sequence"/>
</dbReference>
<evidence type="ECO:0000256" key="5">
    <source>
        <dbReference type="ARBA" id="ARBA00022989"/>
    </source>
</evidence>
<keyword evidence="4 7" id="KW-0812">Transmembrane</keyword>
<evidence type="ECO:0000256" key="6">
    <source>
        <dbReference type="ARBA" id="ARBA00023136"/>
    </source>
</evidence>
<sequence>MSGLEIGFGSLGVLLLLMLLRVPVGIALGLVAYGGIYLLLGPVAAWGILTAIPYDFTAHWTLSSVPMFLLMGYVCFHAQLTEGLFRVARAWLSWLPGGLAVASVGASAAFSAVTGSSVACAAAMGRIVVPEMLRANYDKGLATGVVAAAGTIGSMIPPSIILLIYGIFAEVPIGKLFVAGILPGLLSAFMFGLMIVIRVSRNPELAPTTSVRETLAEKLAAFRGTWPVIVLVIGVFGGLFGGVFTPTEAGAVGAGLAFLIAFAQRTLTRKTMGQAVLETLYSTSSIFIIAIGAALLTRLMALAGVADYLSDLVVQHEVGTIGLLIGISVVYLILGMFLDPIGIMLLTLPIFLPVVQHVGVDLIWFGILLAKYLEIALITPPVGLNVFVIKGMVGNLVSTATIYRGVMWFLVADLITLGLLIGFPAITLTLPSLMD</sequence>
<keyword evidence="3 7" id="KW-0997">Cell inner membrane</keyword>
<feature type="transmembrane region" description="Helical" evidence="7">
    <location>
        <begin position="249"/>
        <end position="268"/>
    </location>
</feature>
<dbReference type="Pfam" id="PF06808">
    <property type="entry name" value="DctM"/>
    <property type="match status" value="1"/>
</dbReference>
<feature type="transmembrane region" description="Helical" evidence="7">
    <location>
        <begin position="141"/>
        <end position="165"/>
    </location>
</feature>
<evidence type="ECO:0000256" key="2">
    <source>
        <dbReference type="ARBA" id="ARBA00022475"/>
    </source>
</evidence>
<keyword evidence="10" id="KW-1185">Reference proteome</keyword>
<feature type="transmembrane region" description="Helical" evidence="7">
    <location>
        <begin position="31"/>
        <end position="52"/>
    </location>
</feature>
<dbReference type="InterPro" id="IPR004681">
    <property type="entry name" value="TRAP_DctM"/>
</dbReference>
<accession>A0A9J6PKC6</accession>
<evidence type="ECO:0000313" key="9">
    <source>
        <dbReference type="EMBL" id="MCP1337015.1"/>
    </source>
</evidence>
<evidence type="ECO:0000259" key="8">
    <source>
        <dbReference type="Pfam" id="PF06808"/>
    </source>
</evidence>
<comment type="caution">
    <text evidence="9">The sequence shown here is derived from an EMBL/GenBank/DDBJ whole genome shotgun (WGS) entry which is preliminary data.</text>
</comment>
<dbReference type="EMBL" id="JAMZFT010000002">
    <property type="protein sequence ID" value="MCP1337015.1"/>
    <property type="molecule type" value="Genomic_DNA"/>
</dbReference>
<keyword evidence="7" id="KW-0813">Transport</keyword>
<keyword evidence="6 7" id="KW-0472">Membrane</keyword>
<feature type="transmembrane region" description="Helical" evidence="7">
    <location>
        <begin position="83"/>
        <end position="102"/>
    </location>
</feature>
<dbReference type="InterPro" id="IPR010656">
    <property type="entry name" value="DctM"/>
</dbReference>
<evidence type="ECO:0000256" key="4">
    <source>
        <dbReference type="ARBA" id="ARBA00022692"/>
    </source>
</evidence>
<evidence type="ECO:0000256" key="7">
    <source>
        <dbReference type="RuleBase" id="RU369079"/>
    </source>
</evidence>
<comment type="subcellular location">
    <subcellularLocation>
        <location evidence="1 7">Cell inner membrane</location>
        <topology evidence="1 7">Multi-pass membrane protein</topology>
    </subcellularLocation>
</comment>
<dbReference type="PANTHER" id="PTHR33362:SF5">
    <property type="entry name" value="C4-DICARBOXYLATE TRAP TRANSPORTER LARGE PERMEASE PROTEIN DCTM"/>
    <property type="match status" value="1"/>
</dbReference>
<gene>
    <name evidence="9" type="ORF">NJQ99_11385</name>
</gene>
<keyword evidence="2" id="KW-1003">Cell membrane</keyword>
<comment type="function">
    <text evidence="7">Part of the tripartite ATP-independent periplasmic (TRAP) transport system.</text>
</comment>
<evidence type="ECO:0000256" key="3">
    <source>
        <dbReference type="ARBA" id="ARBA00022519"/>
    </source>
</evidence>
<feature type="transmembrane region" description="Helical" evidence="7">
    <location>
        <begin position="58"/>
        <end position="76"/>
    </location>
</feature>
<dbReference type="PANTHER" id="PTHR33362">
    <property type="entry name" value="SIALIC ACID TRAP TRANSPORTER PERMEASE PROTEIN SIAT-RELATED"/>
    <property type="match status" value="1"/>
</dbReference>
<feature type="transmembrane region" description="Helical" evidence="7">
    <location>
        <begin position="280"/>
        <end position="306"/>
    </location>
</feature>
<comment type="subunit">
    <text evidence="7">The complex comprises the extracytoplasmic solute receptor protein and the two transmembrane proteins.</text>
</comment>
<dbReference type="GO" id="GO:0005886">
    <property type="term" value="C:plasma membrane"/>
    <property type="evidence" value="ECO:0007669"/>
    <property type="project" value="UniProtKB-SubCell"/>
</dbReference>
<comment type="similarity">
    <text evidence="7">Belongs to the TRAP transporter large permease family.</text>
</comment>
<feature type="domain" description="TRAP C4-dicarboxylate transport system permease DctM subunit" evidence="8">
    <location>
        <begin position="11"/>
        <end position="425"/>
    </location>
</feature>
<feature type="transmembrane region" description="Helical" evidence="7">
    <location>
        <begin position="177"/>
        <end position="199"/>
    </location>
</feature>
<feature type="transmembrane region" description="Helical" evidence="7">
    <location>
        <begin position="318"/>
        <end position="338"/>
    </location>
</feature>
<evidence type="ECO:0000313" key="10">
    <source>
        <dbReference type="Proteomes" id="UP001055804"/>
    </source>
</evidence>
<organism evidence="9 10">
    <name type="scientific">Futiania mangrovi</name>
    <dbReference type="NCBI Taxonomy" id="2959716"/>
    <lineage>
        <taxon>Bacteria</taxon>
        <taxon>Pseudomonadati</taxon>
        <taxon>Pseudomonadota</taxon>
        <taxon>Alphaproteobacteria</taxon>
        <taxon>Futianiales</taxon>
        <taxon>Futianiaceae</taxon>
        <taxon>Futiania</taxon>
    </lineage>
</organism>
<dbReference type="NCBIfam" id="TIGR00786">
    <property type="entry name" value="dctM"/>
    <property type="match status" value="1"/>
</dbReference>
<name>A0A9J6PKC6_9PROT</name>
<keyword evidence="5 7" id="KW-1133">Transmembrane helix</keyword>
<reference evidence="9" key="1">
    <citation type="submission" date="2022-06" db="EMBL/GenBank/DDBJ databases">
        <title>Isolation and Genomics of Futiania mangrovii gen. nov., sp. nov., a Rare and Metabolically-versatile member in the Class Alphaproteobacteria.</title>
        <authorList>
            <person name="Liu L."/>
            <person name="Huang W.-C."/>
            <person name="Pan J."/>
            <person name="Li J."/>
            <person name="Huang Y."/>
            <person name="Du H."/>
            <person name="Liu Y."/>
            <person name="Li M."/>
        </authorList>
    </citation>
    <scope>NUCLEOTIDE SEQUENCE</scope>
    <source>
        <strain evidence="9">FT118</strain>
    </source>
</reference>